<keyword evidence="5 11" id="KW-0732">Signal</keyword>
<dbReference type="SMART" id="SM01190">
    <property type="entry name" value="EMP24_GP25L"/>
    <property type="match status" value="1"/>
</dbReference>
<sequence length="243" mass="27567">MSFFAILLFTTIFYTQCSAQSIYVSDVNIRIEPGSKTCLYETGKAGQMMEVYFQVLDGQHGDLDISFQVIDPNNVTIVSHYKSPENSIIMDLIVGGDYSFCLDNTYSLMNSKLVFIYILLEDKIPEHDGEAEVTTVDTNGEEQGEELEWEGVDEHGEKYFLKVANIADSLSLTLSHVVKSRRLLDIYAATKSRDSYMAFEDTFIVDAWSAFQITLVLIVGMIQVYMIKKLFVFLTLVIKVFTK</sequence>
<dbReference type="PROSITE" id="PS50866">
    <property type="entry name" value="GOLD"/>
    <property type="match status" value="1"/>
</dbReference>
<evidence type="ECO:0000256" key="6">
    <source>
        <dbReference type="ARBA" id="ARBA00022989"/>
    </source>
</evidence>
<evidence type="ECO:0000313" key="14">
    <source>
        <dbReference type="RefSeq" id="XP_026745367.1"/>
    </source>
</evidence>
<dbReference type="InterPro" id="IPR036598">
    <property type="entry name" value="GOLD_dom_sf"/>
</dbReference>
<feature type="chain" id="PRO_5029008969" evidence="11">
    <location>
        <begin position="20"/>
        <end position="243"/>
    </location>
</feature>
<evidence type="ECO:0000256" key="4">
    <source>
        <dbReference type="ARBA" id="ARBA00022692"/>
    </source>
</evidence>
<dbReference type="Proteomes" id="UP000322000">
    <property type="component" value="Chromosome 23"/>
</dbReference>
<dbReference type="InParanoid" id="A0A7E5WYN4"/>
<evidence type="ECO:0000256" key="11">
    <source>
        <dbReference type="SAM" id="SignalP"/>
    </source>
</evidence>
<dbReference type="GeneID" id="113506734"/>
<accession>A0A7E5WYN4</accession>
<evidence type="ECO:0000256" key="1">
    <source>
        <dbReference type="ARBA" id="ARBA00004479"/>
    </source>
</evidence>
<comment type="subcellular location">
    <subcellularLocation>
        <location evidence="8">Endomembrane system</location>
        <topology evidence="8">Single-pass membrane protein</topology>
    </subcellularLocation>
    <subcellularLocation>
        <location evidence="1 9">Membrane</location>
        <topology evidence="1 9">Single-pass type I membrane protein</topology>
    </subcellularLocation>
</comment>
<dbReference type="InterPro" id="IPR015720">
    <property type="entry name" value="Emp24-like"/>
</dbReference>
<evidence type="ECO:0000256" key="8">
    <source>
        <dbReference type="ARBA" id="ARBA00037847"/>
    </source>
</evidence>
<evidence type="ECO:0000256" key="9">
    <source>
        <dbReference type="RuleBase" id="RU003827"/>
    </source>
</evidence>
<feature type="transmembrane region" description="Helical" evidence="10">
    <location>
        <begin position="207"/>
        <end position="227"/>
    </location>
</feature>
<evidence type="ECO:0000256" key="7">
    <source>
        <dbReference type="ARBA" id="ARBA00023136"/>
    </source>
</evidence>
<organism evidence="13 14">
    <name type="scientific">Trichoplusia ni</name>
    <name type="common">Cabbage looper</name>
    <dbReference type="NCBI Taxonomy" id="7111"/>
    <lineage>
        <taxon>Eukaryota</taxon>
        <taxon>Metazoa</taxon>
        <taxon>Ecdysozoa</taxon>
        <taxon>Arthropoda</taxon>
        <taxon>Hexapoda</taxon>
        <taxon>Insecta</taxon>
        <taxon>Pterygota</taxon>
        <taxon>Neoptera</taxon>
        <taxon>Endopterygota</taxon>
        <taxon>Lepidoptera</taxon>
        <taxon>Glossata</taxon>
        <taxon>Ditrysia</taxon>
        <taxon>Noctuoidea</taxon>
        <taxon>Noctuidae</taxon>
        <taxon>Plusiinae</taxon>
        <taxon>Trichoplusia</taxon>
    </lineage>
</organism>
<name>A0A7E5WYN4_TRINI</name>
<dbReference type="Pfam" id="PF01105">
    <property type="entry name" value="EMP24_GP25L"/>
    <property type="match status" value="1"/>
</dbReference>
<evidence type="ECO:0000256" key="3">
    <source>
        <dbReference type="ARBA" id="ARBA00022473"/>
    </source>
</evidence>
<protein>
    <submittedName>
        <fullName evidence="14">Transmembrane emp24 domain-containing protein 5-like</fullName>
    </submittedName>
</protein>
<dbReference type="GO" id="GO:0016020">
    <property type="term" value="C:membrane"/>
    <property type="evidence" value="ECO:0007669"/>
    <property type="project" value="UniProtKB-SubCell"/>
</dbReference>
<feature type="signal peptide" evidence="11">
    <location>
        <begin position="1"/>
        <end position="19"/>
    </location>
</feature>
<proteinExistence type="inferred from homology"/>
<keyword evidence="7 10" id="KW-0472">Membrane</keyword>
<keyword evidence="13" id="KW-1185">Reference proteome</keyword>
<dbReference type="KEGG" id="tnl:113506734"/>
<evidence type="ECO:0000256" key="2">
    <source>
        <dbReference type="ARBA" id="ARBA00007104"/>
    </source>
</evidence>
<dbReference type="PANTHER" id="PTHR22811">
    <property type="entry name" value="TRANSMEMBRANE EMP24 DOMAIN-CONTAINING PROTEIN"/>
    <property type="match status" value="1"/>
</dbReference>
<dbReference type="SUPFAM" id="SSF101576">
    <property type="entry name" value="Supernatant protein factor (SPF), C-terminal domain"/>
    <property type="match status" value="1"/>
</dbReference>
<keyword evidence="6 10" id="KW-1133">Transmembrane helix</keyword>
<evidence type="ECO:0000256" key="10">
    <source>
        <dbReference type="SAM" id="Phobius"/>
    </source>
</evidence>
<dbReference type="InterPro" id="IPR009038">
    <property type="entry name" value="GOLD_dom"/>
</dbReference>
<reference evidence="14" key="1">
    <citation type="submission" date="2025-08" db="UniProtKB">
        <authorList>
            <consortium name="RefSeq"/>
        </authorList>
    </citation>
    <scope>IDENTIFICATION</scope>
</reference>
<keyword evidence="4 9" id="KW-0812">Transmembrane</keyword>
<comment type="similarity">
    <text evidence="2 9">Belongs to the EMP24/GP25L family.</text>
</comment>
<dbReference type="RefSeq" id="XP_026745367.1">
    <property type="nucleotide sequence ID" value="XM_026889566.1"/>
</dbReference>
<dbReference type="OrthoDB" id="10252683at2759"/>
<feature type="domain" description="GOLD" evidence="12">
    <location>
        <begin position="36"/>
        <end position="120"/>
    </location>
</feature>
<evidence type="ECO:0000313" key="13">
    <source>
        <dbReference type="Proteomes" id="UP000322000"/>
    </source>
</evidence>
<dbReference type="AlphaFoldDB" id="A0A7E5WYN4"/>
<evidence type="ECO:0000259" key="12">
    <source>
        <dbReference type="PROSITE" id="PS50866"/>
    </source>
</evidence>
<evidence type="ECO:0000256" key="5">
    <source>
        <dbReference type="ARBA" id="ARBA00022729"/>
    </source>
</evidence>
<gene>
    <name evidence="14" type="primary">LOC113506734</name>
</gene>
<dbReference type="GO" id="GO:0012505">
    <property type="term" value="C:endomembrane system"/>
    <property type="evidence" value="ECO:0007669"/>
    <property type="project" value="UniProtKB-SubCell"/>
</dbReference>
<keyword evidence="3" id="KW-0217">Developmental protein</keyword>